<sequence>MEDERYCFITEWYDPNGAIIRKYQFFFYPNDSTIEMFDIKNRKLFLKRSKAENIKLGDLYIGSTVNVLSRQLNFIDYGDDHTRTKLSRQTERTLALIKPDAIDKKGAILEQVCRSGLYITQLKMCSLSRDLAQSFYAEHQHKPFFNALVDFMSSGPIVAMELMGTNAIAAWRDLIGPTDSAVARSQAATSIRARFGQDNTKNACHGSDSPASAASELEFFFPSKGAGPGNTATFTDGTCCVVKPHAVADGSVGSILSKIEESGFQISAMKMFHMEKANAEEFYEVYKGVVQEYQSMVTELTSGPCLALEVRAQDAQKNFREMCGPHDPEIAKHLRPRSLRALFGKDKIKNAVHCTDLPEDATLEVQYFFQILDC</sequence>
<dbReference type="Gene3D" id="3.30.70.141">
    <property type="entry name" value="Nucleoside diphosphate kinase-like domain"/>
    <property type="match status" value="2"/>
</dbReference>
<feature type="active site" description="Pros-phosphohistidine intermediate" evidence="8">
    <location>
        <position position="353"/>
    </location>
</feature>
<dbReference type="Gene3D" id="2.30.29.170">
    <property type="match status" value="1"/>
</dbReference>
<evidence type="ECO:0000256" key="9">
    <source>
        <dbReference type="RuleBase" id="RU004011"/>
    </source>
</evidence>
<evidence type="ECO:0000256" key="6">
    <source>
        <dbReference type="PIRSR" id="PIRSR036503-50"/>
    </source>
</evidence>
<dbReference type="FunCoup" id="R7TZK1">
    <property type="interactions" value="540"/>
</dbReference>
<dbReference type="EnsemblMetazoa" id="CapteT160391">
    <property type="protein sequence ID" value="CapteP160391"/>
    <property type="gene ID" value="CapteG160391"/>
</dbReference>
<keyword evidence="10" id="KW-0808">Transferase</keyword>
<dbReference type="CDD" id="cd04412">
    <property type="entry name" value="NDPk7B"/>
    <property type="match status" value="1"/>
</dbReference>
<dbReference type="InterPro" id="IPR011410">
    <property type="entry name" value="NDPK7"/>
</dbReference>
<dbReference type="GO" id="GO:0006241">
    <property type="term" value="P:CTP biosynthetic process"/>
    <property type="evidence" value="ECO:0007669"/>
    <property type="project" value="InterPro"/>
</dbReference>
<reference evidence="12 14" key="2">
    <citation type="journal article" date="2013" name="Nature">
        <title>Insights into bilaterian evolution from three spiralian genomes.</title>
        <authorList>
            <person name="Simakov O."/>
            <person name="Marletaz F."/>
            <person name="Cho S.J."/>
            <person name="Edsinger-Gonzales E."/>
            <person name="Havlak P."/>
            <person name="Hellsten U."/>
            <person name="Kuo D.H."/>
            <person name="Larsson T."/>
            <person name="Lv J."/>
            <person name="Arendt D."/>
            <person name="Savage R."/>
            <person name="Osoegawa K."/>
            <person name="de Jong P."/>
            <person name="Grimwood J."/>
            <person name="Chapman J.A."/>
            <person name="Shapiro H."/>
            <person name="Aerts A."/>
            <person name="Otillar R.P."/>
            <person name="Terry A.Y."/>
            <person name="Boore J.L."/>
            <person name="Grigoriev I.V."/>
            <person name="Lindberg D.R."/>
            <person name="Seaver E.C."/>
            <person name="Weisblat D.A."/>
            <person name="Putnam N.H."/>
            <person name="Rokhsar D.S."/>
        </authorList>
    </citation>
    <scope>NUCLEOTIDE SEQUENCE</scope>
    <source>
        <strain evidence="12 14">I ESC-2004</strain>
    </source>
</reference>
<dbReference type="GO" id="GO:0005879">
    <property type="term" value="C:axonemal microtubule"/>
    <property type="evidence" value="ECO:0007669"/>
    <property type="project" value="TreeGrafter"/>
</dbReference>
<dbReference type="EC" id="2.7.4.6" evidence="10"/>
<dbReference type="HOGENOM" id="CLU_060216_3_1_1"/>
<dbReference type="InterPro" id="IPR036850">
    <property type="entry name" value="NDK-like_dom_sf"/>
</dbReference>
<dbReference type="InterPro" id="IPR057579">
    <property type="entry name" value="DM10_NDK7"/>
</dbReference>
<dbReference type="GO" id="GO:0006228">
    <property type="term" value="P:UTP biosynthetic process"/>
    <property type="evidence" value="ECO:0007669"/>
    <property type="project" value="InterPro"/>
</dbReference>
<name>R7TZK1_CAPTE</name>
<keyword evidence="4" id="KW-0206">Cytoskeleton</keyword>
<dbReference type="OMA" id="VCMCLEI"/>
<feature type="domain" description="DM10" evidence="11">
    <location>
        <begin position="2"/>
        <end position="90"/>
    </location>
</feature>
<keyword evidence="2" id="KW-0963">Cytoplasm</keyword>
<dbReference type="Proteomes" id="UP000014760">
    <property type="component" value="Unassembled WGS sequence"/>
</dbReference>
<dbReference type="GO" id="GO:0006183">
    <property type="term" value="P:GTP biosynthetic process"/>
    <property type="evidence" value="ECO:0007669"/>
    <property type="project" value="InterPro"/>
</dbReference>
<evidence type="ECO:0000256" key="4">
    <source>
        <dbReference type="ARBA" id="ARBA00023212"/>
    </source>
</evidence>
<dbReference type="SUPFAM" id="SSF54919">
    <property type="entry name" value="Nucleoside diphosphate kinase, NDK"/>
    <property type="match status" value="2"/>
</dbReference>
<evidence type="ECO:0000256" key="3">
    <source>
        <dbReference type="ARBA" id="ARBA00022801"/>
    </source>
</evidence>
<dbReference type="GO" id="GO:0005524">
    <property type="term" value="F:ATP binding"/>
    <property type="evidence" value="ECO:0007669"/>
    <property type="project" value="UniProtKB-KW"/>
</dbReference>
<dbReference type="OrthoDB" id="270127at2759"/>
<dbReference type="InterPro" id="IPR037993">
    <property type="entry name" value="NDPk7B"/>
</dbReference>
<dbReference type="GO" id="GO:0016787">
    <property type="term" value="F:hydrolase activity"/>
    <property type="evidence" value="ECO:0007669"/>
    <property type="project" value="UniProtKB-KW"/>
</dbReference>
<evidence type="ECO:0000256" key="8">
    <source>
        <dbReference type="PROSITE-ProRule" id="PRU00706"/>
    </source>
</evidence>
<dbReference type="PROSITE" id="PS00469">
    <property type="entry name" value="NDPK"/>
    <property type="match status" value="1"/>
</dbReference>
<reference evidence="14" key="1">
    <citation type="submission" date="2012-12" db="EMBL/GenBank/DDBJ databases">
        <authorList>
            <person name="Hellsten U."/>
            <person name="Grimwood J."/>
            <person name="Chapman J.A."/>
            <person name="Shapiro H."/>
            <person name="Aerts A."/>
            <person name="Otillar R.P."/>
            <person name="Terry A.Y."/>
            <person name="Boore J.L."/>
            <person name="Simakov O."/>
            <person name="Marletaz F."/>
            <person name="Cho S.-J."/>
            <person name="Edsinger-Gonzales E."/>
            <person name="Havlak P."/>
            <person name="Kuo D.-H."/>
            <person name="Larsson T."/>
            <person name="Lv J."/>
            <person name="Arendt D."/>
            <person name="Savage R."/>
            <person name="Osoegawa K."/>
            <person name="de Jong P."/>
            <person name="Lindberg D.R."/>
            <person name="Seaver E.C."/>
            <person name="Weisblat D.A."/>
            <person name="Putnam N.H."/>
            <person name="Grigoriev I.V."/>
            <person name="Rokhsar D.S."/>
        </authorList>
    </citation>
    <scope>NUCLEOTIDE SEQUENCE</scope>
    <source>
        <strain evidence="14">I ESC-2004</strain>
    </source>
</reference>
<keyword evidence="3" id="KW-0378">Hydrolase</keyword>
<comment type="catalytic activity">
    <reaction evidence="10">
        <text>a 2'-deoxyribonucleoside 5'-diphosphate + ATP = a 2'-deoxyribonucleoside 5'-triphosphate + ADP</text>
        <dbReference type="Rhea" id="RHEA:44640"/>
        <dbReference type="ChEBI" id="CHEBI:30616"/>
        <dbReference type="ChEBI" id="CHEBI:61560"/>
        <dbReference type="ChEBI" id="CHEBI:73316"/>
        <dbReference type="ChEBI" id="CHEBI:456216"/>
        <dbReference type="EC" id="2.7.4.6"/>
    </reaction>
</comment>
<feature type="binding site" evidence="8">
    <location>
        <position position="172"/>
    </location>
    <ligand>
        <name>ATP</name>
        <dbReference type="ChEBI" id="CHEBI:30616"/>
    </ligand>
</feature>
<dbReference type="InterPro" id="IPR006602">
    <property type="entry name" value="DM10_dom"/>
</dbReference>
<dbReference type="Pfam" id="PF25364">
    <property type="entry name" value="PH_NDK7_N"/>
    <property type="match status" value="1"/>
</dbReference>
<dbReference type="EMBL" id="KB306898">
    <property type="protein sequence ID" value="ELT99378.1"/>
    <property type="molecule type" value="Genomic_DNA"/>
</dbReference>
<dbReference type="STRING" id="283909.R7TZK1"/>
<evidence type="ECO:0000256" key="1">
    <source>
        <dbReference type="ARBA" id="ARBA00004430"/>
    </source>
</evidence>
<dbReference type="FunFam" id="3.30.70.141:FF:000010">
    <property type="entry name" value="Nucleoside diphosphate kinase 7"/>
    <property type="match status" value="1"/>
</dbReference>
<dbReference type="GO" id="GO:0005813">
    <property type="term" value="C:centrosome"/>
    <property type="evidence" value="ECO:0007669"/>
    <property type="project" value="TreeGrafter"/>
</dbReference>
<dbReference type="Pfam" id="PF00334">
    <property type="entry name" value="NDK"/>
    <property type="match status" value="2"/>
</dbReference>
<evidence type="ECO:0000256" key="2">
    <source>
        <dbReference type="ARBA" id="ARBA00022490"/>
    </source>
</evidence>
<dbReference type="FunFam" id="3.30.70.141:FF:000004">
    <property type="entry name" value="Nucleoside diphosphate kinase 7"/>
    <property type="match status" value="1"/>
</dbReference>
<comment type="similarity">
    <text evidence="8 9">Belongs to the NDK family.</text>
</comment>
<evidence type="ECO:0000313" key="13">
    <source>
        <dbReference type="EnsemblMetazoa" id="CapteP160391"/>
    </source>
</evidence>
<organism evidence="12">
    <name type="scientific">Capitella teleta</name>
    <name type="common">Polychaete worm</name>
    <dbReference type="NCBI Taxonomy" id="283909"/>
    <lineage>
        <taxon>Eukaryota</taxon>
        <taxon>Metazoa</taxon>
        <taxon>Spiralia</taxon>
        <taxon>Lophotrochozoa</taxon>
        <taxon>Annelida</taxon>
        <taxon>Polychaeta</taxon>
        <taxon>Sedentaria</taxon>
        <taxon>Scolecida</taxon>
        <taxon>Capitellidae</taxon>
        <taxon>Capitella</taxon>
    </lineage>
</organism>
<reference evidence="13" key="3">
    <citation type="submission" date="2015-06" db="UniProtKB">
        <authorList>
            <consortium name="EnsemblMetazoa"/>
        </authorList>
    </citation>
    <scope>IDENTIFICATION</scope>
</reference>
<dbReference type="PANTHER" id="PTHR43109:SF2">
    <property type="entry name" value="NUCLEOSIDE DIPHOSPHATE KINASE 7"/>
    <property type="match status" value="1"/>
</dbReference>
<evidence type="ECO:0000313" key="14">
    <source>
        <dbReference type="Proteomes" id="UP000014760"/>
    </source>
</evidence>
<evidence type="ECO:0000256" key="10">
    <source>
        <dbReference type="RuleBase" id="RU004013"/>
    </source>
</evidence>
<feature type="binding site" evidence="8">
    <location>
        <position position="144"/>
    </location>
    <ligand>
        <name>ATP</name>
        <dbReference type="ChEBI" id="CHEBI:30616"/>
    </ligand>
</feature>
<proteinExistence type="inferred from homology"/>
<comment type="subcellular location">
    <subcellularLocation>
        <location evidence="1">Cytoplasm</location>
        <location evidence="1">Cytoskeleton</location>
        <location evidence="1">Cilium axoneme</location>
    </subcellularLocation>
</comment>
<keyword evidence="7 10" id="KW-0067">ATP-binding</keyword>
<feature type="binding site" evidence="8">
    <location>
        <position position="98"/>
    </location>
    <ligand>
        <name>ATP</name>
        <dbReference type="ChEBI" id="CHEBI:30616"/>
    </ligand>
</feature>
<gene>
    <name evidence="12" type="ORF">CAPTEDRAFT_160391</name>
</gene>
<feature type="binding site" evidence="8">
    <location>
        <position position="202"/>
    </location>
    <ligand>
        <name>ATP</name>
        <dbReference type="ChEBI" id="CHEBI:30616"/>
    </ligand>
</feature>
<dbReference type="GO" id="GO:0004550">
    <property type="term" value="F:nucleoside diphosphate kinase activity"/>
    <property type="evidence" value="ECO:0007669"/>
    <property type="project" value="UniProtKB-EC"/>
</dbReference>
<dbReference type="SMART" id="SM00562">
    <property type="entry name" value="NDK"/>
    <property type="match status" value="2"/>
</dbReference>
<dbReference type="AlphaFoldDB" id="R7TZK1"/>
<evidence type="ECO:0000256" key="5">
    <source>
        <dbReference type="ARBA" id="ARBA00023273"/>
    </source>
</evidence>
<dbReference type="PANTHER" id="PTHR43109">
    <property type="entry name" value="NUCLEOSIDE DIPHOSPHATE KINASE 7"/>
    <property type="match status" value="1"/>
</dbReference>
<dbReference type="PROSITE" id="PS51336">
    <property type="entry name" value="DM10"/>
    <property type="match status" value="1"/>
</dbReference>
<dbReference type="SMART" id="SM00676">
    <property type="entry name" value="DM10"/>
    <property type="match status" value="1"/>
</dbReference>
<evidence type="ECO:0000259" key="11">
    <source>
        <dbReference type="PROSITE" id="PS51336"/>
    </source>
</evidence>
<feature type="active site" description="Pros-phosphohistidine intermediate" evidence="6 8">
    <location>
        <position position="205"/>
    </location>
</feature>
<keyword evidence="14" id="KW-1185">Reference proteome</keyword>
<keyword evidence="5" id="KW-0966">Cell projection</keyword>
<feature type="binding site" evidence="8">
    <location>
        <position position="178"/>
    </location>
    <ligand>
        <name>ATP</name>
        <dbReference type="ChEBI" id="CHEBI:30616"/>
    </ligand>
</feature>
<dbReference type="PRINTS" id="PR01243">
    <property type="entry name" value="NUCDPKINASE"/>
</dbReference>
<evidence type="ECO:0000313" key="12">
    <source>
        <dbReference type="EMBL" id="ELT99378.1"/>
    </source>
</evidence>
<keyword evidence="7 10" id="KW-0547">Nucleotide-binding</keyword>
<evidence type="ECO:0000256" key="7">
    <source>
        <dbReference type="PIRSR" id="PIRSR036503-51"/>
    </source>
</evidence>
<dbReference type="InterPro" id="IPR001564">
    <property type="entry name" value="Nucleoside_diP_kinase"/>
</dbReference>
<accession>R7TZK1</accession>
<dbReference type="InterPro" id="IPR023005">
    <property type="entry name" value="Nucleoside_diP_kinase_AS"/>
</dbReference>
<keyword evidence="10" id="KW-0418">Kinase</keyword>
<dbReference type="EMBL" id="AMQN01010045">
    <property type="status" value="NOT_ANNOTATED_CDS"/>
    <property type="molecule type" value="Genomic_DNA"/>
</dbReference>
<protein>
    <recommendedName>
        <fullName evidence="10">Nucleoside diphosphate kinase</fullName>
        <ecNumber evidence="10">2.7.4.6</ecNumber>
    </recommendedName>
</protein>
<comment type="caution">
    <text evidence="8">Lacks conserved residue(s) required for the propagation of feature annotation.</text>
</comment>
<dbReference type="InterPro" id="IPR034907">
    <property type="entry name" value="NDK-like_dom"/>
</dbReference>
<dbReference type="PIRSF" id="PIRSF036503">
    <property type="entry name" value="NDK7"/>
    <property type="match status" value="1"/>
</dbReference>
<dbReference type="PROSITE" id="PS51374">
    <property type="entry name" value="NDPK_LIKE"/>
    <property type="match status" value="2"/>
</dbReference>
<feature type="binding site" evidence="8">
    <location>
        <position position="192"/>
    </location>
    <ligand>
        <name>ATP</name>
        <dbReference type="ChEBI" id="CHEBI:30616"/>
    </ligand>
</feature>